<name>A0A917YP28_9ACTN</name>
<sequence length="54" mass="5655">MIGPLQTGGLLANPTPVARTPTRDDCLSLDVCALLNPEDHLSEGTSGVVRLNEP</sequence>
<feature type="region of interest" description="Disordered" evidence="1">
    <location>
        <begin position="1"/>
        <end position="22"/>
    </location>
</feature>
<dbReference type="EMBL" id="BMNH01000001">
    <property type="protein sequence ID" value="GGO62098.1"/>
    <property type="molecule type" value="Genomic_DNA"/>
</dbReference>
<comment type="caution">
    <text evidence="2">The sequence shown here is derived from an EMBL/GenBank/DDBJ whole genome shotgun (WGS) entry which is preliminary data.</text>
</comment>
<evidence type="ECO:0000256" key="1">
    <source>
        <dbReference type="SAM" id="MobiDB-lite"/>
    </source>
</evidence>
<evidence type="ECO:0000313" key="3">
    <source>
        <dbReference type="Proteomes" id="UP000646523"/>
    </source>
</evidence>
<evidence type="ECO:0000313" key="2">
    <source>
        <dbReference type="EMBL" id="GGO62098.1"/>
    </source>
</evidence>
<proteinExistence type="predicted"/>
<keyword evidence="3" id="KW-1185">Reference proteome</keyword>
<accession>A0A917YP28</accession>
<reference evidence="2" key="2">
    <citation type="submission" date="2020-09" db="EMBL/GenBank/DDBJ databases">
        <authorList>
            <person name="Sun Q."/>
            <person name="Zhou Y."/>
        </authorList>
    </citation>
    <scope>NUCLEOTIDE SEQUENCE</scope>
    <source>
        <strain evidence="2">CGMCC 4.7368</strain>
    </source>
</reference>
<dbReference type="Proteomes" id="UP000646523">
    <property type="component" value="Unassembled WGS sequence"/>
</dbReference>
<reference evidence="2" key="1">
    <citation type="journal article" date="2014" name="Int. J. Syst. Evol. Microbiol.">
        <title>Complete genome sequence of Corynebacterium casei LMG S-19264T (=DSM 44701T), isolated from a smear-ripened cheese.</title>
        <authorList>
            <consortium name="US DOE Joint Genome Institute (JGI-PGF)"/>
            <person name="Walter F."/>
            <person name="Albersmeier A."/>
            <person name="Kalinowski J."/>
            <person name="Ruckert C."/>
        </authorList>
    </citation>
    <scope>NUCLEOTIDE SEQUENCE</scope>
    <source>
        <strain evidence="2">CGMCC 4.7368</strain>
    </source>
</reference>
<gene>
    <name evidence="2" type="ORF">GCM10012289_05950</name>
</gene>
<protein>
    <submittedName>
        <fullName evidence="2">Uncharacterized protein</fullName>
    </submittedName>
</protein>
<dbReference type="AlphaFoldDB" id="A0A917YP28"/>
<organism evidence="2 3">
    <name type="scientific">Nonomuraea cavernae</name>
    <dbReference type="NCBI Taxonomy" id="2045107"/>
    <lineage>
        <taxon>Bacteria</taxon>
        <taxon>Bacillati</taxon>
        <taxon>Actinomycetota</taxon>
        <taxon>Actinomycetes</taxon>
        <taxon>Streptosporangiales</taxon>
        <taxon>Streptosporangiaceae</taxon>
        <taxon>Nonomuraea</taxon>
    </lineage>
</organism>